<dbReference type="InterPro" id="IPR029034">
    <property type="entry name" value="Cystine-knot_cytokine"/>
</dbReference>
<proteinExistence type="inferred from homology"/>
<evidence type="ECO:0000313" key="5">
    <source>
        <dbReference type="EMBL" id="KAK5863969.1"/>
    </source>
</evidence>
<name>A0AAN8APP1_ELEMC</name>
<evidence type="ECO:0000313" key="6">
    <source>
        <dbReference type="Proteomes" id="UP001346869"/>
    </source>
</evidence>
<evidence type="ECO:0000256" key="4">
    <source>
        <dbReference type="ARBA" id="ARBA00022729"/>
    </source>
</evidence>
<dbReference type="Pfam" id="PF06083">
    <property type="entry name" value="IL17"/>
    <property type="match status" value="1"/>
</dbReference>
<dbReference type="GO" id="GO:0005125">
    <property type="term" value="F:cytokine activity"/>
    <property type="evidence" value="ECO:0007669"/>
    <property type="project" value="InterPro"/>
</dbReference>
<dbReference type="InterPro" id="IPR010345">
    <property type="entry name" value="IL-17_fam"/>
</dbReference>
<comment type="caution">
    <text evidence="5">The sequence shown here is derived from an EMBL/GenBank/DDBJ whole genome shotgun (WGS) entry which is preliminary data.</text>
</comment>
<sequence>MGAVCGIPHCKPDCELTSEYHRSDFKHISEFQNSSVAPWKMSVDAVDNREPSFIEYAECKDCTLKNLVSKPIMIQVFVFEKIRIMTGSAWCKCPFNLAVGCTCVEKQ</sequence>
<dbReference type="EMBL" id="JAUZQC010000011">
    <property type="protein sequence ID" value="KAK5863969.1"/>
    <property type="molecule type" value="Genomic_DNA"/>
</dbReference>
<dbReference type="AlphaFoldDB" id="A0AAN8APP1"/>
<keyword evidence="6" id="KW-1185">Reference proteome</keyword>
<dbReference type="Proteomes" id="UP001346869">
    <property type="component" value="Unassembled WGS sequence"/>
</dbReference>
<organism evidence="5 6">
    <name type="scientific">Eleginops maclovinus</name>
    <name type="common">Patagonian blennie</name>
    <name type="synonym">Eleginus maclovinus</name>
    <dbReference type="NCBI Taxonomy" id="56733"/>
    <lineage>
        <taxon>Eukaryota</taxon>
        <taxon>Metazoa</taxon>
        <taxon>Chordata</taxon>
        <taxon>Craniata</taxon>
        <taxon>Vertebrata</taxon>
        <taxon>Euteleostomi</taxon>
        <taxon>Actinopterygii</taxon>
        <taxon>Neopterygii</taxon>
        <taxon>Teleostei</taxon>
        <taxon>Neoteleostei</taxon>
        <taxon>Acanthomorphata</taxon>
        <taxon>Eupercaria</taxon>
        <taxon>Perciformes</taxon>
        <taxon>Notothenioidei</taxon>
        <taxon>Eleginopidae</taxon>
        <taxon>Eleginops</taxon>
    </lineage>
</organism>
<gene>
    <name evidence="5" type="ORF">PBY51_000948</name>
</gene>
<keyword evidence="3" id="KW-0964">Secreted</keyword>
<dbReference type="Gene3D" id="2.10.90.10">
    <property type="entry name" value="Cystine-knot cytokines"/>
    <property type="match status" value="1"/>
</dbReference>
<evidence type="ECO:0000256" key="1">
    <source>
        <dbReference type="ARBA" id="ARBA00004613"/>
    </source>
</evidence>
<dbReference type="SUPFAM" id="SSF57501">
    <property type="entry name" value="Cystine-knot cytokines"/>
    <property type="match status" value="1"/>
</dbReference>
<keyword evidence="4" id="KW-0732">Signal</keyword>
<protein>
    <submittedName>
        <fullName evidence="5">Uncharacterized protein</fullName>
    </submittedName>
</protein>
<reference evidence="5 6" key="2">
    <citation type="journal article" date="2023" name="Mol. Biol. Evol.">
        <title>Genomics of Secondarily Temperate Adaptation in the Only Non-Antarctic Icefish.</title>
        <authorList>
            <person name="Rivera-Colon A.G."/>
            <person name="Rayamajhi N."/>
            <person name="Minhas B.F."/>
            <person name="Madrigal G."/>
            <person name="Bilyk K.T."/>
            <person name="Yoon V."/>
            <person name="Hune M."/>
            <person name="Gregory S."/>
            <person name="Cheng C.H.C."/>
            <person name="Catchen J.M."/>
        </authorList>
    </citation>
    <scope>NUCLEOTIDE SEQUENCE [LARGE SCALE GENOMIC DNA]</scope>
    <source>
        <strain evidence="5">JMC-PN-2008</strain>
    </source>
</reference>
<evidence type="ECO:0000256" key="3">
    <source>
        <dbReference type="ARBA" id="ARBA00022525"/>
    </source>
</evidence>
<reference evidence="5 6" key="1">
    <citation type="journal article" date="2023" name="Genes (Basel)">
        <title>Chromosome-Level Genome Assembly and Circadian Gene Repertoire of the Patagonia Blennie Eleginops maclovinus-The Closest Ancestral Proxy of Antarctic Cryonotothenioids.</title>
        <authorList>
            <person name="Cheng C.C."/>
            <person name="Rivera-Colon A.G."/>
            <person name="Minhas B.F."/>
            <person name="Wilson L."/>
            <person name="Rayamajhi N."/>
            <person name="Vargas-Chacoff L."/>
            <person name="Catchen J.M."/>
        </authorList>
    </citation>
    <scope>NUCLEOTIDE SEQUENCE [LARGE SCALE GENOMIC DNA]</scope>
    <source>
        <strain evidence="5">JMC-PN-2008</strain>
    </source>
</reference>
<evidence type="ECO:0000256" key="2">
    <source>
        <dbReference type="ARBA" id="ARBA00007236"/>
    </source>
</evidence>
<accession>A0AAN8APP1</accession>
<comment type="similarity">
    <text evidence="2">Belongs to the IL-17 family.</text>
</comment>
<comment type="subcellular location">
    <subcellularLocation>
        <location evidence="1">Secreted</location>
    </subcellularLocation>
</comment>
<dbReference type="GO" id="GO:0005576">
    <property type="term" value="C:extracellular region"/>
    <property type="evidence" value="ECO:0007669"/>
    <property type="project" value="UniProtKB-SubCell"/>
</dbReference>